<sequence length="80" mass="8830">MILEVSRGHIKVKILDRVATVGGEMFFPGNDKLGFVVYSDTISFWSPPDQAIPISPTEKQLILDDIKADFAKGGHTLDIE</sequence>
<dbReference type="Proteomes" id="UP000198638">
    <property type="component" value="Unassembled WGS sequence"/>
</dbReference>
<dbReference type="RefSeq" id="WP_090532446.1">
    <property type="nucleotide sequence ID" value="NZ_FNRQ01000002.1"/>
</dbReference>
<evidence type="ECO:0000313" key="1">
    <source>
        <dbReference type="EMBL" id="SEA67766.1"/>
    </source>
</evidence>
<dbReference type="OrthoDB" id="9102407at2"/>
<proteinExistence type="predicted"/>
<dbReference type="STRING" id="83784.SAMN05192564_102668"/>
<dbReference type="EMBL" id="FNRQ01000002">
    <property type="protein sequence ID" value="SEA67766.1"/>
    <property type="molecule type" value="Genomic_DNA"/>
</dbReference>
<reference evidence="2" key="1">
    <citation type="submission" date="2016-10" db="EMBL/GenBank/DDBJ databases">
        <authorList>
            <person name="Varghese N."/>
            <person name="Submissions S."/>
        </authorList>
    </citation>
    <scope>NUCLEOTIDE SEQUENCE [LARGE SCALE GENOMIC DNA]</scope>
    <source>
        <strain evidence="2">LMG 24000</strain>
    </source>
</reference>
<name>A0A1H4D5F6_9BURK</name>
<dbReference type="Pfam" id="PF15603">
    <property type="entry name" value="Imm74"/>
    <property type="match status" value="1"/>
</dbReference>
<keyword evidence="2" id="KW-1185">Reference proteome</keyword>
<organism evidence="1 2">
    <name type="scientific">Paraburkholderia sartisoli</name>
    <dbReference type="NCBI Taxonomy" id="83784"/>
    <lineage>
        <taxon>Bacteria</taxon>
        <taxon>Pseudomonadati</taxon>
        <taxon>Pseudomonadota</taxon>
        <taxon>Betaproteobacteria</taxon>
        <taxon>Burkholderiales</taxon>
        <taxon>Burkholderiaceae</taxon>
        <taxon>Paraburkholderia</taxon>
    </lineage>
</organism>
<protein>
    <submittedName>
        <fullName evidence="1">Immunity protein 74</fullName>
    </submittedName>
</protein>
<gene>
    <name evidence="1" type="ORF">SAMN05192564_102668</name>
</gene>
<dbReference type="AlphaFoldDB" id="A0A1H4D5F6"/>
<dbReference type="InterPro" id="IPR028148">
    <property type="entry name" value="Imm74"/>
</dbReference>
<evidence type="ECO:0000313" key="2">
    <source>
        <dbReference type="Proteomes" id="UP000198638"/>
    </source>
</evidence>
<accession>A0A1H4D5F6</accession>